<name>A0ABP6NW14_9ACTN</name>
<keyword evidence="5 6" id="KW-0472">Membrane</keyword>
<reference evidence="8" key="1">
    <citation type="journal article" date="2019" name="Int. J. Syst. Evol. Microbiol.">
        <title>The Global Catalogue of Microorganisms (GCM) 10K type strain sequencing project: providing services to taxonomists for standard genome sequencing and annotation.</title>
        <authorList>
            <consortium name="The Broad Institute Genomics Platform"/>
            <consortium name="The Broad Institute Genome Sequencing Center for Infectious Disease"/>
            <person name="Wu L."/>
            <person name="Ma J."/>
        </authorList>
    </citation>
    <scope>NUCLEOTIDE SEQUENCE [LARGE SCALE GENOMIC DNA]</scope>
    <source>
        <strain evidence="8">JCM 15614</strain>
    </source>
</reference>
<evidence type="ECO:0000313" key="7">
    <source>
        <dbReference type="EMBL" id="GAA3158235.1"/>
    </source>
</evidence>
<dbReference type="Pfam" id="PF03631">
    <property type="entry name" value="Virul_fac_BrkB"/>
    <property type="match status" value="1"/>
</dbReference>
<sequence length="244" mass="24942">MLAFALTGLLTSTGTVRELGGRLGDLLPAELGAPDALARLVDAGARLDLLGGVLALLPMSLYGEGLRRALLRFSGREEAMTAWRGRLAALPLLLLAPVLLYPLLLAAGVMADLADTGGAGAALGRIAVGFYSVLVALTLPLAWGFRVVGGGRVRGIALIGGALFTAACVSGFLQGFVLFLSLPLDLGAPFGGLTVVGGVVALGLWLFALHLVVLIGWLATQALDARLARRARDDAGRAGRSAPG</sequence>
<keyword evidence="8" id="KW-1185">Reference proteome</keyword>
<accession>A0ABP6NW14</accession>
<evidence type="ECO:0000256" key="1">
    <source>
        <dbReference type="ARBA" id="ARBA00004651"/>
    </source>
</evidence>
<evidence type="ECO:0000256" key="2">
    <source>
        <dbReference type="ARBA" id="ARBA00022475"/>
    </source>
</evidence>
<evidence type="ECO:0000256" key="5">
    <source>
        <dbReference type="ARBA" id="ARBA00023136"/>
    </source>
</evidence>
<keyword evidence="3 6" id="KW-0812">Transmembrane</keyword>
<gene>
    <name evidence="7" type="ORF">GCM10010531_07050</name>
</gene>
<protein>
    <submittedName>
        <fullName evidence="7">Uncharacterized protein</fullName>
    </submittedName>
</protein>
<dbReference type="InterPro" id="IPR017039">
    <property type="entry name" value="Virul_fac_BrkB"/>
</dbReference>
<evidence type="ECO:0000256" key="3">
    <source>
        <dbReference type="ARBA" id="ARBA00022692"/>
    </source>
</evidence>
<evidence type="ECO:0000256" key="4">
    <source>
        <dbReference type="ARBA" id="ARBA00022989"/>
    </source>
</evidence>
<comment type="caution">
    <text evidence="7">The sequence shown here is derived from an EMBL/GenBank/DDBJ whole genome shotgun (WGS) entry which is preliminary data.</text>
</comment>
<feature type="transmembrane region" description="Helical" evidence="6">
    <location>
        <begin position="155"/>
        <end position="180"/>
    </location>
</feature>
<dbReference type="EMBL" id="BAAAVV010000001">
    <property type="protein sequence ID" value="GAA3158235.1"/>
    <property type="molecule type" value="Genomic_DNA"/>
</dbReference>
<feature type="transmembrane region" description="Helical" evidence="6">
    <location>
        <begin position="122"/>
        <end position="143"/>
    </location>
</feature>
<organism evidence="7 8">
    <name type="scientific">Blastococcus jejuensis</name>
    <dbReference type="NCBI Taxonomy" id="351224"/>
    <lineage>
        <taxon>Bacteria</taxon>
        <taxon>Bacillati</taxon>
        <taxon>Actinomycetota</taxon>
        <taxon>Actinomycetes</taxon>
        <taxon>Geodermatophilales</taxon>
        <taxon>Geodermatophilaceae</taxon>
        <taxon>Blastococcus</taxon>
    </lineage>
</organism>
<keyword evidence="2" id="KW-1003">Cell membrane</keyword>
<keyword evidence="4 6" id="KW-1133">Transmembrane helix</keyword>
<feature type="transmembrane region" description="Helical" evidence="6">
    <location>
        <begin position="192"/>
        <end position="220"/>
    </location>
</feature>
<evidence type="ECO:0000256" key="6">
    <source>
        <dbReference type="SAM" id="Phobius"/>
    </source>
</evidence>
<feature type="transmembrane region" description="Helical" evidence="6">
    <location>
        <begin position="87"/>
        <end position="110"/>
    </location>
</feature>
<dbReference type="Proteomes" id="UP001499924">
    <property type="component" value="Unassembled WGS sequence"/>
</dbReference>
<comment type="subcellular location">
    <subcellularLocation>
        <location evidence="1">Cell membrane</location>
        <topology evidence="1">Multi-pass membrane protein</topology>
    </subcellularLocation>
</comment>
<proteinExistence type="predicted"/>
<evidence type="ECO:0000313" key="8">
    <source>
        <dbReference type="Proteomes" id="UP001499924"/>
    </source>
</evidence>